<keyword evidence="3" id="KW-1133">Transmembrane helix</keyword>
<comment type="similarity">
    <text evidence="1">Belongs to the peptidase S33 family.</text>
</comment>
<dbReference type="EMBL" id="UINC01032508">
    <property type="protein sequence ID" value="SVB20285.1"/>
    <property type="molecule type" value="Genomic_DNA"/>
</dbReference>
<name>A0A382C2H9_9ZZZZ</name>
<accession>A0A382C2H9</accession>
<dbReference type="GO" id="GO:0006508">
    <property type="term" value="P:proteolysis"/>
    <property type="evidence" value="ECO:0007669"/>
    <property type="project" value="InterPro"/>
</dbReference>
<dbReference type="SUPFAM" id="SSF53474">
    <property type="entry name" value="alpha/beta-Hydrolases"/>
    <property type="match status" value="1"/>
</dbReference>
<feature type="domain" description="AB hydrolase-1" evidence="4">
    <location>
        <begin position="63"/>
        <end position="309"/>
    </location>
</feature>
<dbReference type="PANTHER" id="PTHR43798:SF33">
    <property type="entry name" value="HYDROLASE, PUTATIVE (AFU_ORTHOLOGUE AFUA_2G14860)-RELATED"/>
    <property type="match status" value="1"/>
</dbReference>
<dbReference type="PRINTS" id="PR00793">
    <property type="entry name" value="PROAMNOPTASE"/>
</dbReference>
<proteinExistence type="inferred from homology"/>
<sequence length="327" mass="37094">MGGITLIIKSRRKSRILRSFFFLLLIVIFPSCIETGLKSGEGYVEVEGGRVWYRIVGSGSITPLLLLHGGPGMPSYYLNSLSQLSDDRPVIFYDQLGAGRSDRPDDPSLWHLDRFVEELAQLRKELGLEEVHILGHSWGTMLAVDYMLTEPKGVKSLILASPALSVQRWSDDAKVLLTTLPESVQKIIDLHESEGTTESLEYQEAVMEYYKLYLCRSDPWPAEMDSTFVNFNPDIYGQMWGPSEFTSTGSLKNYERADVLPKLNLPVLFTTGRYDEATPKSVEYYQSLVANSRLVIFENSAHMTMLDEPEEYANTVRDFLRKIDKNP</sequence>
<dbReference type="AlphaFoldDB" id="A0A382C2H9"/>
<dbReference type="GO" id="GO:0016020">
    <property type="term" value="C:membrane"/>
    <property type="evidence" value="ECO:0007669"/>
    <property type="project" value="TreeGrafter"/>
</dbReference>
<dbReference type="InterPro" id="IPR029058">
    <property type="entry name" value="AB_hydrolase_fold"/>
</dbReference>
<evidence type="ECO:0000259" key="4">
    <source>
        <dbReference type="Pfam" id="PF00561"/>
    </source>
</evidence>
<reference evidence="5" key="1">
    <citation type="submission" date="2018-05" db="EMBL/GenBank/DDBJ databases">
        <authorList>
            <person name="Lanie J.A."/>
            <person name="Ng W.-L."/>
            <person name="Kazmierczak K.M."/>
            <person name="Andrzejewski T.M."/>
            <person name="Davidsen T.M."/>
            <person name="Wayne K.J."/>
            <person name="Tettelin H."/>
            <person name="Glass J.I."/>
            <person name="Rusch D."/>
            <person name="Podicherti R."/>
            <person name="Tsui H.-C.T."/>
            <person name="Winkler M.E."/>
        </authorList>
    </citation>
    <scope>NUCLEOTIDE SEQUENCE</scope>
</reference>
<organism evidence="5">
    <name type="scientific">marine metagenome</name>
    <dbReference type="NCBI Taxonomy" id="408172"/>
    <lineage>
        <taxon>unclassified sequences</taxon>
        <taxon>metagenomes</taxon>
        <taxon>ecological metagenomes</taxon>
    </lineage>
</organism>
<gene>
    <name evidence="5" type="ORF">METZ01_LOCUS173139</name>
</gene>
<feature type="transmembrane region" description="Helical" evidence="3">
    <location>
        <begin position="20"/>
        <end position="39"/>
    </location>
</feature>
<dbReference type="PANTHER" id="PTHR43798">
    <property type="entry name" value="MONOACYLGLYCEROL LIPASE"/>
    <property type="match status" value="1"/>
</dbReference>
<keyword evidence="3" id="KW-0472">Membrane</keyword>
<dbReference type="InterPro" id="IPR000073">
    <property type="entry name" value="AB_hydrolase_1"/>
</dbReference>
<dbReference type="InterPro" id="IPR050266">
    <property type="entry name" value="AB_hydrolase_sf"/>
</dbReference>
<dbReference type="InterPro" id="IPR005945">
    <property type="entry name" value="Pro_imino_pep"/>
</dbReference>
<dbReference type="PIRSF" id="PIRSF005539">
    <property type="entry name" value="Pept_S33_TRI_F1"/>
    <property type="match status" value="1"/>
</dbReference>
<dbReference type="Gene3D" id="3.40.50.1820">
    <property type="entry name" value="alpha/beta hydrolase"/>
    <property type="match status" value="1"/>
</dbReference>
<protein>
    <recommendedName>
        <fullName evidence="4">AB hydrolase-1 domain-containing protein</fullName>
    </recommendedName>
</protein>
<dbReference type="GO" id="GO:0008233">
    <property type="term" value="F:peptidase activity"/>
    <property type="evidence" value="ECO:0007669"/>
    <property type="project" value="InterPro"/>
</dbReference>
<keyword evidence="2" id="KW-0378">Hydrolase</keyword>
<evidence type="ECO:0000256" key="2">
    <source>
        <dbReference type="ARBA" id="ARBA00022801"/>
    </source>
</evidence>
<dbReference type="Pfam" id="PF00561">
    <property type="entry name" value="Abhydrolase_1"/>
    <property type="match status" value="1"/>
</dbReference>
<keyword evidence="3" id="KW-0812">Transmembrane</keyword>
<dbReference type="NCBIfam" id="TIGR01250">
    <property type="entry name" value="pro_imino_pep_2"/>
    <property type="match status" value="1"/>
</dbReference>
<evidence type="ECO:0000313" key="5">
    <source>
        <dbReference type="EMBL" id="SVB20285.1"/>
    </source>
</evidence>
<evidence type="ECO:0000256" key="3">
    <source>
        <dbReference type="SAM" id="Phobius"/>
    </source>
</evidence>
<evidence type="ECO:0000256" key="1">
    <source>
        <dbReference type="ARBA" id="ARBA00010088"/>
    </source>
</evidence>
<dbReference type="InterPro" id="IPR002410">
    <property type="entry name" value="Peptidase_S33"/>
</dbReference>